<reference evidence="3 4" key="1">
    <citation type="journal article" date="2024" name="FEMS Microbiol. Lett.">
        <title>Xanthomonas protegens sp. nov., a novel rice seed-associated bacterium, provides in vivo protection against X. oryzae pv. oryzae, the bacterial leaf blight pathogen.</title>
        <authorList>
            <person name="Rana R."/>
            <person name="Sharma A."/>
            <person name="Madhavan V.N."/>
            <person name="Korpole S."/>
            <person name="Sonti R.V."/>
            <person name="Patel H.K."/>
            <person name="Patil P.B."/>
        </authorList>
    </citation>
    <scope>NUCLEOTIDE SEQUENCE [LARGE SCALE GENOMIC DNA]</scope>
    <source>
        <strain evidence="3 4">PPL118</strain>
    </source>
</reference>
<keyword evidence="4" id="KW-1185">Reference proteome</keyword>
<feature type="coiled-coil region" evidence="1">
    <location>
        <begin position="40"/>
        <end position="67"/>
    </location>
</feature>
<sequence>MPKRQAGLPAGGFELAPSARIRAGTGAATQLLATPARKRFDALIERLERTREELRDWREALPRWEQRFHAQVEPLLQARDAAQAHLVHDLDAAHAAHKLGKRERADLSEVLCALAAPLLEQPGFDALKPIHARHRGAQGDGDALSGDAAMQAALAAEFGLTIDELQHLPSPEALYAQLQQRQHQQQAHADGRAQRHAKRRRAGAAAASGFDAQQARRTLYRTLVAALHPDREPDARQRERKTALMQELNRVYRQDDLLGLLELQLEIGQLDHVGIAAMAEERIGDYAAMFATQLQQVERELAQVVDAFVADYGLALERRPQPHRLDALMAQIKRQLQDEIAYCEQDRRALQQPATLKQWLRQQRAALEAQDAAEASAPSAVGMAAERG</sequence>
<feature type="region of interest" description="Disordered" evidence="2">
    <location>
        <begin position="177"/>
        <end position="209"/>
    </location>
</feature>
<evidence type="ECO:0000313" key="4">
    <source>
        <dbReference type="Proteomes" id="UP001486626"/>
    </source>
</evidence>
<organism evidence="3 4">
    <name type="scientific">Xanthomonas protegens</name>
    <dbReference type="NCBI Taxonomy" id="3380705"/>
    <lineage>
        <taxon>Bacteria</taxon>
        <taxon>Pseudomonadati</taxon>
        <taxon>Pseudomonadota</taxon>
        <taxon>Gammaproteobacteria</taxon>
        <taxon>Lysobacterales</taxon>
        <taxon>Lysobacteraceae</taxon>
        <taxon>Xanthomonas</taxon>
    </lineage>
</organism>
<evidence type="ECO:0000256" key="1">
    <source>
        <dbReference type="SAM" id="Coils"/>
    </source>
</evidence>
<evidence type="ECO:0000256" key="2">
    <source>
        <dbReference type="SAM" id="MobiDB-lite"/>
    </source>
</evidence>
<dbReference type="RefSeq" id="WP_342073336.1">
    <property type="nucleotide sequence ID" value="NZ_JAQJCQ010000007.1"/>
</dbReference>
<evidence type="ECO:0000313" key="3">
    <source>
        <dbReference type="EMBL" id="MEL4891740.1"/>
    </source>
</evidence>
<accession>A0ABU9LD51</accession>
<keyword evidence="1" id="KW-0175">Coiled coil</keyword>
<name>A0ABU9LD51_9XANT</name>
<feature type="compositionally biased region" description="Low complexity" evidence="2">
    <location>
        <begin position="177"/>
        <end position="188"/>
    </location>
</feature>
<protein>
    <submittedName>
        <fullName evidence="3">J domain-containing protein</fullName>
    </submittedName>
</protein>
<gene>
    <name evidence="3" type="ORF">PIQ37_09910</name>
</gene>
<proteinExistence type="predicted"/>
<comment type="caution">
    <text evidence="3">The sequence shown here is derived from an EMBL/GenBank/DDBJ whole genome shotgun (WGS) entry which is preliminary data.</text>
</comment>
<dbReference type="EMBL" id="JAQJCQ010000007">
    <property type="protein sequence ID" value="MEL4891740.1"/>
    <property type="molecule type" value="Genomic_DNA"/>
</dbReference>
<dbReference type="Proteomes" id="UP001486626">
    <property type="component" value="Unassembled WGS sequence"/>
</dbReference>